<dbReference type="Proteomes" id="UP000289340">
    <property type="component" value="Chromosome 11"/>
</dbReference>
<dbReference type="PANTHER" id="PTHR10869:SF245">
    <property type="entry name" value="PROLYL 4-HYDROXYLASE SUBUNIT ALPHA-LIKE PROTEIN"/>
    <property type="match status" value="1"/>
</dbReference>
<sequence>MKTKTVKGNRRMNKLDLPSVFLICIFFFLAGFSASSLFSHSQKHEYDLRLRPRPRPRARLLEKSTQEKTEYHLLKAGDSGDDYVTLIPFQVLSWYPRALYFPNFASAEQCESIIEMARGGLKSSTLALRKGETEESTKGIRTSSGVFMSASEDETGILDAIEEKIAKATKIPRTHGEAFNILRYEVGQKYNSHYDAFDEAEYGPLQSQRVASFLLYLTDVPEGGETMFPYENGFNRDGNVEDCIGLRVRPRKGDALLFYSLLPNGTIDQVSISFLFFIFGEKVSIFIHRTYDGCNILIIIGLN</sequence>
<evidence type="ECO:0000256" key="1">
    <source>
        <dbReference type="ARBA" id="ARBA00001961"/>
    </source>
</evidence>
<protein>
    <submittedName>
        <fullName evidence="10">Putative prolyl 4-hydroxylase 9 isoform B</fullName>
    </submittedName>
</protein>
<evidence type="ECO:0000256" key="4">
    <source>
        <dbReference type="ARBA" id="ARBA00022964"/>
    </source>
</evidence>
<dbReference type="AlphaFoldDB" id="A0A445HX82"/>
<comment type="subcellular location">
    <subcellularLocation>
        <location evidence="2">Endoplasmic reticulum membrane</location>
        <topology evidence="2">Single-pass type II membrane protein</topology>
    </subcellularLocation>
</comment>
<dbReference type="PANTHER" id="PTHR10869">
    <property type="entry name" value="PROLYL 4-HYDROXYLASE ALPHA SUBUNIT"/>
    <property type="match status" value="1"/>
</dbReference>
<keyword evidence="11" id="KW-1185">Reference proteome</keyword>
<keyword evidence="3" id="KW-0479">Metal-binding</keyword>
<evidence type="ECO:0000256" key="6">
    <source>
        <dbReference type="ARBA" id="ARBA00023002"/>
    </source>
</evidence>
<evidence type="ECO:0000256" key="8">
    <source>
        <dbReference type="ARBA" id="ARBA00049169"/>
    </source>
</evidence>
<evidence type="ECO:0000256" key="3">
    <source>
        <dbReference type="ARBA" id="ARBA00022723"/>
    </source>
</evidence>
<comment type="caution">
    <text evidence="10">The sequence shown here is derived from an EMBL/GenBank/DDBJ whole genome shotgun (WGS) entry which is preliminary data.</text>
</comment>
<dbReference type="GO" id="GO:0031418">
    <property type="term" value="F:L-ascorbic acid binding"/>
    <property type="evidence" value="ECO:0007669"/>
    <property type="project" value="InterPro"/>
</dbReference>
<feature type="domain" description="Prolyl 4-hydroxylase alpha subunit" evidence="9">
    <location>
        <begin position="96"/>
        <end position="290"/>
    </location>
</feature>
<dbReference type="InterPro" id="IPR045054">
    <property type="entry name" value="P4HA-like"/>
</dbReference>
<evidence type="ECO:0000256" key="7">
    <source>
        <dbReference type="ARBA" id="ARBA00023004"/>
    </source>
</evidence>
<dbReference type="SMART" id="SM00702">
    <property type="entry name" value="P4Hc"/>
    <property type="match status" value="1"/>
</dbReference>
<comment type="catalytic activity">
    <reaction evidence="8">
        <text>L-prolyl-[collagen] + 2-oxoglutarate + O2 = trans-4-hydroxy-L-prolyl-[collagen] + succinate + CO2</text>
        <dbReference type="Rhea" id="RHEA:18945"/>
        <dbReference type="Rhea" id="RHEA-COMP:11676"/>
        <dbReference type="Rhea" id="RHEA-COMP:11680"/>
        <dbReference type="ChEBI" id="CHEBI:15379"/>
        <dbReference type="ChEBI" id="CHEBI:16526"/>
        <dbReference type="ChEBI" id="CHEBI:16810"/>
        <dbReference type="ChEBI" id="CHEBI:30031"/>
        <dbReference type="ChEBI" id="CHEBI:50342"/>
        <dbReference type="ChEBI" id="CHEBI:61965"/>
        <dbReference type="EC" id="1.14.11.2"/>
    </reaction>
</comment>
<reference evidence="10 11" key="1">
    <citation type="submission" date="2018-09" db="EMBL/GenBank/DDBJ databases">
        <title>A high-quality reference genome of wild soybean provides a powerful tool to mine soybean genomes.</title>
        <authorList>
            <person name="Xie M."/>
            <person name="Chung C.Y.L."/>
            <person name="Li M.-W."/>
            <person name="Wong F.-L."/>
            <person name="Chan T.-F."/>
            <person name="Lam H.-M."/>
        </authorList>
    </citation>
    <scope>NUCLEOTIDE SEQUENCE [LARGE SCALE GENOMIC DNA]</scope>
    <source>
        <strain evidence="11">cv. W05</strain>
        <tissue evidence="10">Hypocotyl of etiolated seedlings</tissue>
    </source>
</reference>
<dbReference type="EMBL" id="QZWG01000011">
    <property type="protein sequence ID" value="RZB78420.1"/>
    <property type="molecule type" value="Genomic_DNA"/>
</dbReference>
<keyword evidence="6" id="KW-0560">Oxidoreductase</keyword>
<dbReference type="GO" id="GO:0005506">
    <property type="term" value="F:iron ion binding"/>
    <property type="evidence" value="ECO:0007669"/>
    <property type="project" value="InterPro"/>
</dbReference>
<evidence type="ECO:0000313" key="11">
    <source>
        <dbReference type="Proteomes" id="UP000289340"/>
    </source>
</evidence>
<evidence type="ECO:0000259" key="9">
    <source>
        <dbReference type="SMART" id="SM00702"/>
    </source>
</evidence>
<dbReference type="GO" id="GO:0005789">
    <property type="term" value="C:endoplasmic reticulum membrane"/>
    <property type="evidence" value="ECO:0007669"/>
    <property type="project" value="UniProtKB-SubCell"/>
</dbReference>
<keyword evidence="7" id="KW-0408">Iron</keyword>
<keyword evidence="4" id="KW-0223">Dioxygenase</keyword>
<dbReference type="Gene3D" id="2.60.120.620">
    <property type="entry name" value="q2cbj1_9rhob like domain"/>
    <property type="match status" value="1"/>
</dbReference>
<evidence type="ECO:0000313" key="10">
    <source>
        <dbReference type="EMBL" id="RZB78420.1"/>
    </source>
</evidence>
<name>A0A445HX82_GLYSO</name>
<dbReference type="InterPro" id="IPR006620">
    <property type="entry name" value="Pro_4_hyd_alph"/>
</dbReference>
<dbReference type="GO" id="GO:0004656">
    <property type="term" value="F:procollagen-proline 4-dioxygenase activity"/>
    <property type="evidence" value="ECO:0007669"/>
    <property type="project" value="UniProtKB-EC"/>
</dbReference>
<proteinExistence type="predicted"/>
<gene>
    <name evidence="10" type="ORF">D0Y65_029018</name>
</gene>
<keyword evidence="5" id="KW-0812">Transmembrane</keyword>
<evidence type="ECO:0000256" key="5">
    <source>
        <dbReference type="ARBA" id="ARBA00022968"/>
    </source>
</evidence>
<accession>A0A445HX82</accession>
<evidence type="ECO:0000256" key="2">
    <source>
        <dbReference type="ARBA" id="ARBA00004648"/>
    </source>
</evidence>
<comment type="cofactor">
    <cofactor evidence="1">
        <name>L-ascorbate</name>
        <dbReference type="ChEBI" id="CHEBI:38290"/>
    </cofactor>
</comment>
<dbReference type="InterPro" id="IPR044862">
    <property type="entry name" value="Pro_4_hyd_alph_FE2OG_OXY"/>
</dbReference>
<keyword evidence="5" id="KW-0735">Signal-anchor</keyword>
<dbReference type="Pfam" id="PF13640">
    <property type="entry name" value="2OG-FeII_Oxy_3"/>
    <property type="match status" value="1"/>
</dbReference>
<organism evidence="10 11">
    <name type="scientific">Glycine soja</name>
    <name type="common">Wild soybean</name>
    <dbReference type="NCBI Taxonomy" id="3848"/>
    <lineage>
        <taxon>Eukaryota</taxon>
        <taxon>Viridiplantae</taxon>
        <taxon>Streptophyta</taxon>
        <taxon>Embryophyta</taxon>
        <taxon>Tracheophyta</taxon>
        <taxon>Spermatophyta</taxon>
        <taxon>Magnoliopsida</taxon>
        <taxon>eudicotyledons</taxon>
        <taxon>Gunneridae</taxon>
        <taxon>Pentapetalae</taxon>
        <taxon>rosids</taxon>
        <taxon>fabids</taxon>
        <taxon>Fabales</taxon>
        <taxon>Fabaceae</taxon>
        <taxon>Papilionoideae</taxon>
        <taxon>50 kb inversion clade</taxon>
        <taxon>NPAAA clade</taxon>
        <taxon>indigoferoid/millettioid clade</taxon>
        <taxon>Phaseoleae</taxon>
        <taxon>Glycine</taxon>
        <taxon>Glycine subgen. Soja</taxon>
    </lineage>
</organism>